<evidence type="ECO:0000313" key="1">
    <source>
        <dbReference type="EMBL" id="GHC45094.1"/>
    </source>
</evidence>
<dbReference type="EMBL" id="BMVB01000005">
    <property type="protein sequence ID" value="GHC45094.1"/>
    <property type="molecule type" value="Genomic_DNA"/>
</dbReference>
<organism evidence="1 2">
    <name type="scientific">Streptomyces cinnamoneus</name>
    <name type="common">Streptoverticillium cinnamoneum</name>
    <dbReference type="NCBI Taxonomy" id="53446"/>
    <lineage>
        <taxon>Bacteria</taxon>
        <taxon>Bacillati</taxon>
        <taxon>Actinomycetota</taxon>
        <taxon>Actinomycetes</taxon>
        <taxon>Kitasatosporales</taxon>
        <taxon>Streptomycetaceae</taxon>
        <taxon>Streptomyces</taxon>
        <taxon>Streptomyces cinnamoneus group</taxon>
    </lineage>
</organism>
<accession>A0A918TEP7</accession>
<reference evidence="1" key="2">
    <citation type="submission" date="2020-09" db="EMBL/GenBank/DDBJ databases">
        <authorList>
            <person name="Sun Q."/>
            <person name="Ohkuma M."/>
        </authorList>
    </citation>
    <scope>NUCLEOTIDE SEQUENCE</scope>
    <source>
        <strain evidence="1">JCM 4633</strain>
    </source>
</reference>
<dbReference type="AlphaFoldDB" id="A0A918TEP7"/>
<sequence>MLAEFGRTARIGPVGCGASLPDMAEVLGPPFVGDRVYEDRRWPRWFGYGSLQLVVCRCRLVTQVILPVWAGKVTVPNAGTDALVSCPSDVTYSRLTAALDSSGNTGRTWSLVQDTPGQCTVEIEADGIRTAFVFVTVEDYDEPPLADPKLYKVVSSAFHDCPPVTPGHEDEATRPRC</sequence>
<name>A0A918TEP7_STRCJ</name>
<proteinExistence type="predicted"/>
<reference evidence="1" key="1">
    <citation type="journal article" date="2014" name="Int. J. Syst. Evol. Microbiol.">
        <title>Complete genome sequence of Corynebacterium casei LMG S-19264T (=DSM 44701T), isolated from a smear-ripened cheese.</title>
        <authorList>
            <consortium name="US DOE Joint Genome Institute (JGI-PGF)"/>
            <person name="Walter F."/>
            <person name="Albersmeier A."/>
            <person name="Kalinowski J."/>
            <person name="Ruckert C."/>
        </authorList>
    </citation>
    <scope>NUCLEOTIDE SEQUENCE</scope>
    <source>
        <strain evidence="1">JCM 4633</strain>
    </source>
</reference>
<evidence type="ECO:0000313" key="2">
    <source>
        <dbReference type="Proteomes" id="UP000646244"/>
    </source>
</evidence>
<protein>
    <submittedName>
        <fullName evidence="1">Uncharacterized protein</fullName>
    </submittedName>
</protein>
<dbReference type="Proteomes" id="UP000646244">
    <property type="component" value="Unassembled WGS sequence"/>
</dbReference>
<gene>
    <name evidence="1" type="ORF">GCM10010507_20330</name>
</gene>
<comment type="caution">
    <text evidence="1">The sequence shown here is derived from an EMBL/GenBank/DDBJ whole genome shotgun (WGS) entry which is preliminary data.</text>
</comment>